<reference evidence="3" key="1">
    <citation type="journal article" date="2019" name="Int. J. Syst. Evol. Microbiol.">
        <title>The Global Catalogue of Microorganisms (GCM) 10K type strain sequencing project: providing services to taxonomists for standard genome sequencing and annotation.</title>
        <authorList>
            <consortium name="The Broad Institute Genomics Platform"/>
            <consortium name="The Broad Institute Genome Sequencing Center for Infectious Disease"/>
            <person name="Wu L."/>
            <person name="Ma J."/>
        </authorList>
    </citation>
    <scope>NUCLEOTIDE SEQUENCE [LARGE SCALE GENOMIC DNA]</scope>
    <source>
        <strain evidence="3">JCM 12125</strain>
    </source>
</reference>
<sequence>MSDTEAEPRLVFTGAAWKSGLRTLLSIGIVVGCILWISSGIEGAGRYPSELVQFVVWSCLVGSGVMALFSFIRILAPPQLILTAEGFLVRGFRKPRLVRWADVLKFELFEQRGGSMVGYILSQGTGQVRDGAFTRAMMPGLDGVIAVFPDETPFEVMQVMVAWHRQYGAEGARLSSAE</sequence>
<keyword evidence="1" id="KW-0812">Transmembrane</keyword>
<proteinExistence type="predicted"/>
<evidence type="ECO:0008006" key="4">
    <source>
        <dbReference type="Google" id="ProtNLM"/>
    </source>
</evidence>
<dbReference type="Proteomes" id="UP001596152">
    <property type="component" value="Unassembled WGS sequence"/>
</dbReference>
<feature type="transmembrane region" description="Helical" evidence="1">
    <location>
        <begin position="51"/>
        <end position="72"/>
    </location>
</feature>
<keyword evidence="1" id="KW-0472">Membrane</keyword>
<evidence type="ECO:0000313" key="3">
    <source>
        <dbReference type="Proteomes" id="UP001596152"/>
    </source>
</evidence>
<keyword evidence="3" id="KW-1185">Reference proteome</keyword>
<protein>
    <recommendedName>
        <fullName evidence="4">PH domain-containing protein</fullName>
    </recommendedName>
</protein>
<organism evidence="2 3">
    <name type="scientific">Brevundimonas staleyi</name>
    <dbReference type="NCBI Taxonomy" id="74326"/>
    <lineage>
        <taxon>Bacteria</taxon>
        <taxon>Pseudomonadati</taxon>
        <taxon>Pseudomonadota</taxon>
        <taxon>Alphaproteobacteria</taxon>
        <taxon>Caulobacterales</taxon>
        <taxon>Caulobacteraceae</taxon>
        <taxon>Brevundimonas</taxon>
    </lineage>
</organism>
<name>A0ABW0FTI4_9CAUL</name>
<comment type="caution">
    <text evidence="2">The sequence shown here is derived from an EMBL/GenBank/DDBJ whole genome shotgun (WGS) entry which is preliminary data.</text>
</comment>
<dbReference type="RefSeq" id="WP_374038121.1">
    <property type="nucleotide sequence ID" value="NZ_CP169082.1"/>
</dbReference>
<evidence type="ECO:0000313" key="2">
    <source>
        <dbReference type="EMBL" id="MFC5345040.1"/>
    </source>
</evidence>
<accession>A0ABW0FTI4</accession>
<dbReference type="EMBL" id="JBHSLF010000025">
    <property type="protein sequence ID" value="MFC5345040.1"/>
    <property type="molecule type" value="Genomic_DNA"/>
</dbReference>
<keyword evidence="1" id="KW-1133">Transmembrane helix</keyword>
<evidence type="ECO:0000256" key="1">
    <source>
        <dbReference type="SAM" id="Phobius"/>
    </source>
</evidence>
<feature type="transmembrane region" description="Helical" evidence="1">
    <location>
        <begin position="21"/>
        <end position="39"/>
    </location>
</feature>
<gene>
    <name evidence="2" type="ORF">ACFPIE_14030</name>
</gene>